<dbReference type="EMBL" id="RBZU01000018">
    <property type="protein sequence ID" value="RKP45045.1"/>
    <property type="molecule type" value="Genomic_DNA"/>
</dbReference>
<keyword evidence="1" id="KW-0732">Signal</keyword>
<name>A0A494X2X1_9BURK</name>
<organism evidence="2 3">
    <name type="scientific">Pararobbsia silviterrae</name>
    <dbReference type="NCBI Taxonomy" id="1792498"/>
    <lineage>
        <taxon>Bacteria</taxon>
        <taxon>Pseudomonadati</taxon>
        <taxon>Pseudomonadota</taxon>
        <taxon>Betaproteobacteria</taxon>
        <taxon>Burkholderiales</taxon>
        <taxon>Burkholderiaceae</taxon>
        <taxon>Pararobbsia</taxon>
    </lineage>
</organism>
<reference evidence="2 3" key="1">
    <citation type="submission" date="2018-10" db="EMBL/GenBank/DDBJ databases">
        <title>Robbsia sp. DHC34, isolated from soil.</title>
        <authorList>
            <person name="Gao Z.-H."/>
            <person name="Qiu L.-H."/>
        </authorList>
    </citation>
    <scope>NUCLEOTIDE SEQUENCE [LARGE SCALE GENOMIC DNA]</scope>
    <source>
        <strain evidence="2 3">DHC34</strain>
    </source>
</reference>
<dbReference type="RefSeq" id="WP_121091165.1">
    <property type="nucleotide sequence ID" value="NZ_RBZU01000018.1"/>
</dbReference>
<dbReference type="AlphaFoldDB" id="A0A494X2X1"/>
<comment type="caution">
    <text evidence="2">The sequence shown here is derived from an EMBL/GenBank/DDBJ whole genome shotgun (WGS) entry which is preliminary data.</text>
</comment>
<dbReference type="Proteomes" id="UP000270342">
    <property type="component" value="Unassembled WGS sequence"/>
</dbReference>
<feature type="chain" id="PRO_5019749755" evidence="1">
    <location>
        <begin position="41"/>
        <end position="174"/>
    </location>
</feature>
<dbReference type="Pfam" id="PF11005">
    <property type="entry name" value="DUF2844"/>
    <property type="match status" value="1"/>
</dbReference>
<feature type="signal peptide" evidence="1">
    <location>
        <begin position="1"/>
        <end position="40"/>
    </location>
</feature>
<keyword evidence="3" id="KW-1185">Reference proteome</keyword>
<evidence type="ECO:0000313" key="3">
    <source>
        <dbReference type="Proteomes" id="UP000270342"/>
    </source>
</evidence>
<evidence type="ECO:0000256" key="1">
    <source>
        <dbReference type="SAM" id="SignalP"/>
    </source>
</evidence>
<dbReference type="InterPro" id="IPR021267">
    <property type="entry name" value="DUF2844"/>
</dbReference>
<gene>
    <name evidence="2" type="ORF">D7S86_26800</name>
</gene>
<accession>A0A494X2X1</accession>
<evidence type="ECO:0000313" key="2">
    <source>
        <dbReference type="EMBL" id="RKP45045.1"/>
    </source>
</evidence>
<sequence length="174" mass="17988">MSAIATRRVSRFAFRLVCRLAPAASFAWIVALGAAPCAQATLGSDAGSISTDVATLGASAQPVSAALASGVTRHTLTLPSGTVVHEYVSAAGRVFAVAWQGPMLPPLKQLLGTTHFTHYTQAVNAAQTSGTMRRHTNVVLDDLVVMSAGHMGAFSGAAYLRSAMPAGFSMNDIQ</sequence>
<dbReference type="OrthoDB" id="7561239at2"/>
<proteinExistence type="predicted"/>
<protein>
    <submittedName>
        <fullName evidence="2">DUF2844 domain-containing protein</fullName>
    </submittedName>
</protein>